<gene>
    <name evidence="5" type="ORF">OJ16_17950</name>
</gene>
<keyword evidence="6" id="KW-1185">Reference proteome</keyword>
<dbReference type="PANTHER" id="PTHR42805:SF1">
    <property type="entry name" value="PTERIN-4-ALPHA-CARBINOLAMINE DEHYDRATASE-RELATED"/>
    <property type="match status" value="1"/>
</dbReference>
<evidence type="ECO:0000256" key="4">
    <source>
        <dbReference type="HAMAP-Rule" id="MF_00434"/>
    </source>
</evidence>
<dbReference type="Pfam" id="PF01329">
    <property type="entry name" value="Pterin_4a"/>
    <property type="match status" value="1"/>
</dbReference>
<dbReference type="Gene3D" id="3.30.1360.20">
    <property type="entry name" value="Transcriptional coactivator/pterin dehydratase"/>
    <property type="match status" value="1"/>
</dbReference>
<dbReference type="OrthoDB" id="5294615at2"/>
<dbReference type="InterPro" id="IPR050376">
    <property type="entry name" value="Pterin-4-alpha-carb_dehyd"/>
</dbReference>
<sequence>MMNEFNLDPEALTQLRCEVCHKGAPALDYDQQQTLLAQLDEWRIEVREGIPQLEKSFKFDNFLSAWSFANRIAEIAEDEGHHPAILLEWGKVTVTWWSHSIKGLHKNDFICAAKCDEVSP</sequence>
<dbReference type="EC" id="4.2.1.96" evidence="4"/>
<dbReference type="InterPro" id="IPR036428">
    <property type="entry name" value="PCD_sf"/>
</dbReference>
<dbReference type="STRING" id="1461322.OJ16_17950"/>
<evidence type="ECO:0000256" key="1">
    <source>
        <dbReference type="ARBA" id="ARBA00001554"/>
    </source>
</evidence>
<proteinExistence type="inferred from homology"/>
<name>A0A0C2K405_9VIBR</name>
<dbReference type="AlphaFoldDB" id="A0A0C2K405"/>
<dbReference type="CDD" id="cd00913">
    <property type="entry name" value="PCD_DCoH_subfamily_a"/>
    <property type="match status" value="1"/>
</dbReference>
<comment type="catalytic activity">
    <reaction evidence="1 4">
        <text>(4aS,6R)-4a-hydroxy-L-erythro-5,6,7,8-tetrahydrobiopterin = (6R)-L-erythro-6,7-dihydrobiopterin + H2O</text>
        <dbReference type="Rhea" id="RHEA:11920"/>
        <dbReference type="ChEBI" id="CHEBI:15377"/>
        <dbReference type="ChEBI" id="CHEBI:15642"/>
        <dbReference type="ChEBI" id="CHEBI:43120"/>
        <dbReference type="EC" id="4.2.1.96"/>
    </reaction>
</comment>
<dbReference type="Proteomes" id="UP000031672">
    <property type="component" value="Unassembled WGS sequence"/>
</dbReference>
<dbReference type="HAMAP" id="MF_00434">
    <property type="entry name" value="Pterin_4_alpha"/>
    <property type="match status" value="1"/>
</dbReference>
<dbReference type="GO" id="GO:0006729">
    <property type="term" value="P:tetrahydrobiopterin biosynthetic process"/>
    <property type="evidence" value="ECO:0007669"/>
    <property type="project" value="InterPro"/>
</dbReference>
<reference evidence="5 6" key="1">
    <citation type="submission" date="2014-11" db="EMBL/GenBank/DDBJ databases">
        <title>Draft Genome Sequence of Vibrio piscirenalis strains CECT 8603T and CECT 8604, two marine Gammaproteobacterium isolated from cultured gilthead sea bream (Sparus aurata).</title>
        <authorList>
            <person name="Arahal D.R."/>
            <person name="Rodrigo-Torres L."/>
            <person name="Lucena T."/>
            <person name="Pujalte M.J."/>
        </authorList>
    </citation>
    <scope>NUCLEOTIDE SEQUENCE [LARGE SCALE GENOMIC DNA]</scope>
    <source>
        <strain evidence="5 6">DCR 1-4-2</strain>
    </source>
</reference>
<comment type="similarity">
    <text evidence="2 4">Belongs to the pterin-4-alpha-carbinolamine dehydratase family.</text>
</comment>
<accession>A0A0C2NDY0</accession>
<dbReference type="EMBL" id="JTKH01000024">
    <property type="protein sequence ID" value="KII76658.1"/>
    <property type="molecule type" value="Genomic_DNA"/>
</dbReference>
<dbReference type="RefSeq" id="WP_040992631.1">
    <property type="nucleotide sequence ID" value="NZ_JTKH01000024.1"/>
</dbReference>
<dbReference type="NCBIfam" id="NF002016">
    <property type="entry name" value="PRK00823.1-1"/>
    <property type="match status" value="1"/>
</dbReference>
<evidence type="ECO:0000256" key="3">
    <source>
        <dbReference type="ARBA" id="ARBA00023239"/>
    </source>
</evidence>
<evidence type="ECO:0000256" key="2">
    <source>
        <dbReference type="ARBA" id="ARBA00006472"/>
    </source>
</evidence>
<dbReference type="SUPFAM" id="SSF55248">
    <property type="entry name" value="PCD-like"/>
    <property type="match status" value="1"/>
</dbReference>
<evidence type="ECO:0000313" key="6">
    <source>
        <dbReference type="Proteomes" id="UP000031672"/>
    </source>
</evidence>
<protein>
    <recommendedName>
        <fullName evidence="4">Putative pterin-4-alpha-carbinolamine dehydratase</fullName>
        <shortName evidence="4">PHS</shortName>
        <ecNumber evidence="4">4.2.1.96</ecNumber>
    </recommendedName>
    <alternativeName>
        <fullName evidence="4">4-alpha-hydroxy-tetrahydropterin dehydratase</fullName>
    </alternativeName>
    <alternativeName>
        <fullName evidence="4">Pterin carbinolamine dehydratase</fullName>
        <shortName evidence="4">PCD</shortName>
    </alternativeName>
</protein>
<dbReference type="GO" id="GO:0008124">
    <property type="term" value="F:4-alpha-hydroxytetrahydrobiopterin dehydratase activity"/>
    <property type="evidence" value="ECO:0007669"/>
    <property type="project" value="UniProtKB-UniRule"/>
</dbReference>
<dbReference type="InterPro" id="IPR001533">
    <property type="entry name" value="Pterin_deHydtase"/>
</dbReference>
<comment type="caution">
    <text evidence="5">The sequence shown here is derived from an EMBL/GenBank/DDBJ whole genome shotgun (WGS) entry which is preliminary data.</text>
</comment>
<organism evidence="5 6">
    <name type="scientific">Vibrio renipiscarius</name>
    <dbReference type="NCBI Taxonomy" id="1461322"/>
    <lineage>
        <taxon>Bacteria</taxon>
        <taxon>Pseudomonadati</taxon>
        <taxon>Pseudomonadota</taxon>
        <taxon>Gammaproteobacteria</taxon>
        <taxon>Vibrionales</taxon>
        <taxon>Vibrionaceae</taxon>
        <taxon>Vibrio</taxon>
    </lineage>
</organism>
<accession>A0A0C2K405</accession>
<dbReference type="PANTHER" id="PTHR42805">
    <property type="entry name" value="PTERIN-4-ALPHA-CARBINOLAMINE DEHYDRATASE-RELATED"/>
    <property type="match status" value="1"/>
</dbReference>
<keyword evidence="3 4" id="KW-0456">Lyase</keyword>
<evidence type="ECO:0000313" key="5">
    <source>
        <dbReference type="EMBL" id="KII76658.1"/>
    </source>
</evidence>